<protein>
    <submittedName>
        <fullName evidence="1">Uncharacterized protein</fullName>
    </submittedName>
</protein>
<organism evidence="1">
    <name type="scientific">marine metagenome</name>
    <dbReference type="NCBI Taxonomy" id="408172"/>
    <lineage>
        <taxon>unclassified sequences</taxon>
        <taxon>metagenomes</taxon>
        <taxon>ecological metagenomes</taxon>
    </lineage>
</organism>
<dbReference type="EMBL" id="UINC01213273">
    <property type="protein sequence ID" value="SVE37966.1"/>
    <property type="molecule type" value="Genomic_DNA"/>
</dbReference>
<evidence type="ECO:0000313" key="1">
    <source>
        <dbReference type="EMBL" id="SVE37966.1"/>
    </source>
</evidence>
<feature type="non-terminal residue" evidence="1">
    <location>
        <position position="39"/>
    </location>
</feature>
<accession>A0A383D087</accession>
<name>A0A383D087_9ZZZZ</name>
<proteinExistence type="predicted"/>
<reference evidence="1" key="1">
    <citation type="submission" date="2018-05" db="EMBL/GenBank/DDBJ databases">
        <authorList>
            <person name="Lanie J.A."/>
            <person name="Ng W.-L."/>
            <person name="Kazmierczak K.M."/>
            <person name="Andrzejewski T.M."/>
            <person name="Davidsen T.M."/>
            <person name="Wayne K.J."/>
            <person name="Tettelin H."/>
            <person name="Glass J.I."/>
            <person name="Rusch D."/>
            <person name="Podicherti R."/>
            <person name="Tsui H.-C.T."/>
            <person name="Winkler M.E."/>
        </authorList>
    </citation>
    <scope>NUCLEOTIDE SEQUENCE</scope>
</reference>
<gene>
    <name evidence="1" type="ORF">METZ01_LOCUS490820</name>
</gene>
<dbReference type="AlphaFoldDB" id="A0A383D087"/>
<sequence>MEKSAILLILFFIFFNLMTVIAKADALAPIIESPELPGS</sequence>